<keyword evidence="3" id="KW-1185">Reference proteome</keyword>
<evidence type="ECO:0000256" key="1">
    <source>
        <dbReference type="SAM" id="MobiDB-lite"/>
    </source>
</evidence>
<dbReference type="Proteomes" id="UP000283210">
    <property type="component" value="Chromosome 8"/>
</dbReference>
<sequence>MQVFIQMFNSQDSSADSFQRNGCGEAKWIQERRWERPGGPSKVKKLEAPEEPDEENICRTMKVTFHPMTEDISEEEQFCGAGSQDHVWIFPVDLADIVMWSPGRRGAAIWNRTSRFAGGMNSSDPEWKTWNDDWQKSSDAFEDLAPTNGINED</sequence>
<name>A0A437D5A9_ORYJA</name>
<dbReference type="EMBL" id="CM012444">
    <property type="protein sequence ID" value="RVE70028.1"/>
    <property type="molecule type" value="Genomic_DNA"/>
</dbReference>
<feature type="compositionally biased region" description="Basic and acidic residues" evidence="1">
    <location>
        <begin position="125"/>
        <end position="136"/>
    </location>
</feature>
<gene>
    <name evidence="2" type="ORF">OJAV_G00083920</name>
</gene>
<evidence type="ECO:0000313" key="2">
    <source>
        <dbReference type="EMBL" id="RVE70028.1"/>
    </source>
</evidence>
<reference evidence="2 3" key="2">
    <citation type="submission" date="2019-01" db="EMBL/GenBank/DDBJ databases">
        <title>A chromosome length genome reference of the Java medaka (oryzias javanicus).</title>
        <authorList>
            <person name="Herpin A."/>
            <person name="Takehana Y."/>
            <person name="Naruse K."/>
            <person name="Ansai S."/>
            <person name="Kawaguchi M."/>
        </authorList>
    </citation>
    <scope>NUCLEOTIDE SEQUENCE [LARGE SCALE GENOMIC DNA]</scope>
    <source>
        <strain evidence="2">RS831</strain>
        <tissue evidence="2">Whole body</tissue>
    </source>
</reference>
<reference evidence="2 3" key="1">
    <citation type="submission" date="2018-11" db="EMBL/GenBank/DDBJ databases">
        <authorList>
            <person name="Lopez-Roques C."/>
            <person name="Donnadieu C."/>
            <person name="Bouchez O."/>
            <person name="Klopp C."/>
            <person name="Cabau C."/>
            <person name="Zahm M."/>
        </authorList>
    </citation>
    <scope>NUCLEOTIDE SEQUENCE [LARGE SCALE GENOMIC DNA]</scope>
    <source>
        <strain evidence="2">RS831</strain>
        <tissue evidence="2">Whole body</tissue>
    </source>
</reference>
<feature type="region of interest" description="Disordered" evidence="1">
    <location>
        <begin position="120"/>
        <end position="153"/>
    </location>
</feature>
<dbReference type="AlphaFoldDB" id="A0A437D5A9"/>
<accession>A0A437D5A9</accession>
<organism evidence="2 3">
    <name type="scientific">Oryzias javanicus</name>
    <name type="common">Javanese ricefish</name>
    <name type="synonym">Aplocheilus javanicus</name>
    <dbReference type="NCBI Taxonomy" id="123683"/>
    <lineage>
        <taxon>Eukaryota</taxon>
        <taxon>Metazoa</taxon>
        <taxon>Chordata</taxon>
        <taxon>Craniata</taxon>
        <taxon>Vertebrata</taxon>
        <taxon>Euteleostomi</taxon>
        <taxon>Actinopterygii</taxon>
        <taxon>Neopterygii</taxon>
        <taxon>Teleostei</taxon>
        <taxon>Neoteleostei</taxon>
        <taxon>Acanthomorphata</taxon>
        <taxon>Ovalentaria</taxon>
        <taxon>Atherinomorphae</taxon>
        <taxon>Beloniformes</taxon>
        <taxon>Adrianichthyidae</taxon>
        <taxon>Oryziinae</taxon>
        <taxon>Oryzias</taxon>
    </lineage>
</organism>
<evidence type="ECO:0000313" key="3">
    <source>
        <dbReference type="Proteomes" id="UP000283210"/>
    </source>
</evidence>
<proteinExistence type="predicted"/>
<feature type="region of interest" description="Disordered" evidence="1">
    <location>
        <begin position="33"/>
        <end position="54"/>
    </location>
</feature>
<protein>
    <submittedName>
        <fullName evidence="2">Uncharacterized protein</fullName>
    </submittedName>
</protein>